<dbReference type="Pfam" id="PF18013">
    <property type="entry name" value="Phage_lysozyme2"/>
    <property type="match status" value="1"/>
</dbReference>
<accession>A0ABX2EGT2</accession>
<feature type="compositionally biased region" description="Gly residues" evidence="1">
    <location>
        <begin position="36"/>
        <end position="79"/>
    </location>
</feature>
<evidence type="ECO:0000313" key="3">
    <source>
        <dbReference type="EMBL" id="NRF67834.1"/>
    </source>
</evidence>
<comment type="caution">
    <text evidence="3">The sequence shown here is derived from an EMBL/GenBank/DDBJ whole genome shotgun (WGS) entry which is preliminary data.</text>
</comment>
<feature type="domain" description="Phage tail lysozyme" evidence="2">
    <location>
        <begin position="233"/>
        <end position="379"/>
    </location>
</feature>
<dbReference type="Proteomes" id="UP000737171">
    <property type="component" value="Unassembled WGS sequence"/>
</dbReference>
<protein>
    <recommendedName>
        <fullName evidence="2">Phage tail lysozyme domain-containing protein</fullName>
    </recommendedName>
</protein>
<feature type="compositionally biased region" description="Polar residues" evidence="1">
    <location>
        <begin position="208"/>
        <end position="220"/>
    </location>
</feature>
<evidence type="ECO:0000259" key="2">
    <source>
        <dbReference type="Pfam" id="PF18013"/>
    </source>
</evidence>
<feature type="region of interest" description="Disordered" evidence="1">
    <location>
        <begin position="101"/>
        <end position="235"/>
    </location>
</feature>
<organism evidence="3 4">
    <name type="scientific">Pseudaquabacterium terrae</name>
    <dbReference type="NCBI Taxonomy" id="2732868"/>
    <lineage>
        <taxon>Bacteria</taxon>
        <taxon>Pseudomonadati</taxon>
        <taxon>Pseudomonadota</taxon>
        <taxon>Betaproteobacteria</taxon>
        <taxon>Burkholderiales</taxon>
        <taxon>Sphaerotilaceae</taxon>
        <taxon>Pseudaquabacterium</taxon>
    </lineage>
</organism>
<keyword evidence="4" id="KW-1185">Reference proteome</keyword>
<proteinExistence type="predicted"/>
<gene>
    <name evidence="3" type="ORF">HLB44_12645</name>
</gene>
<dbReference type="RefSeq" id="WP_173122917.1">
    <property type="nucleotide sequence ID" value="NZ_JABRWJ010000003.1"/>
</dbReference>
<feature type="compositionally biased region" description="Gly residues" evidence="1">
    <location>
        <begin position="183"/>
        <end position="195"/>
    </location>
</feature>
<feature type="region of interest" description="Disordered" evidence="1">
    <location>
        <begin position="28"/>
        <end position="79"/>
    </location>
</feature>
<feature type="compositionally biased region" description="Gly residues" evidence="1">
    <location>
        <begin position="132"/>
        <end position="163"/>
    </location>
</feature>
<feature type="compositionally biased region" description="Pro residues" evidence="1">
    <location>
        <begin position="121"/>
        <end position="131"/>
    </location>
</feature>
<evidence type="ECO:0000313" key="4">
    <source>
        <dbReference type="Proteomes" id="UP000737171"/>
    </source>
</evidence>
<evidence type="ECO:0000256" key="1">
    <source>
        <dbReference type="SAM" id="MobiDB-lite"/>
    </source>
</evidence>
<dbReference type="Gene3D" id="1.10.530.10">
    <property type="match status" value="1"/>
</dbReference>
<reference evidence="3 4" key="1">
    <citation type="submission" date="2020-05" db="EMBL/GenBank/DDBJ databases">
        <title>Aquincola sp. isolate from soil.</title>
        <authorList>
            <person name="Han J."/>
            <person name="Kim D.-U."/>
        </authorList>
    </citation>
    <scope>NUCLEOTIDE SEQUENCE [LARGE SCALE GENOMIC DNA]</scope>
    <source>
        <strain evidence="3 4">S2</strain>
    </source>
</reference>
<dbReference type="EMBL" id="JABRWJ010000003">
    <property type="protein sequence ID" value="NRF67834.1"/>
    <property type="molecule type" value="Genomic_DNA"/>
</dbReference>
<name>A0ABX2EGT2_9BURK</name>
<dbReference type="InterPro" id="IPR041219">
    <property type="entry name" value="Phage_lysozyme2"/>
</dbReference>
<sequence>MEVMLAAMQFSQAASQAGGVQGLKDLINGNLQSGGNQVGGGPDSSGGPGGPSGPGGPGGPGGPSQVGGPSGTEPTGEGGGIMQMLQQLLQLLMMLMQQMSQGGMDPNEDSGGPGQNIGNPPGGPTGTPPVGGPSGGGCPGGGGPGGGGPGGGGPGGGGPGGGSPSPSSPPPAGSTGTPSTDKPGGGTNPTTGTGGTSLPTAQPKPSGPTGNSTDPLSTEPQKGPLSEAEGKEMAKNVAEQLQKDFGFTPEQAAGIAGNLWHESDGMNANVNEYAYAGNEPYGQPNSTDKGYGWAQWSYDRKPQFINWCKENGLDPASPAANYGFIKHELENNESATVDAVKGTSTPEDAATMWRKVYERAEDPQDTKRTTAARILYDFMNGD</sequence>